<accession>A0A939BPU3</accession>
<name>A0A939BPU3_9FIRM</name>
<evidence type="ECO:0000313" key="1">
    <source>
        <dbReference type="EMBL" id="MBM7557482.1"/>
    </source>
</evidence>
<dbReference type="RefSeq" id="WP_204702231.1">
    <property type="nucleotide sequence ID" value="NZ_JAFBDQ010000013.1"/>
</dbReference>
<keyword evidence="2" id="KW-1185">Reference proteome</keyword>
<sequence length="52" mass="6097">MKYIKKSEYDDQGASIVQEKIEKAKEQLLKYKQADELNSRENLKKDSINFCG</sequence>
<comment type="caution">
    <text evidence="1">The sequence shown here is derived from an EMBL/GenBank/DDBJ whole genome shotgun (WGS) entry which is preliminary data.</text>
</comment>
<dbReference type="AlphaFoldDB" id="A0A939BPU3"/>
<evidence type="ECO:0000313" key="2">
    <source>
        <dbReference type="Proteomes" id="UP000774000"/>
    </source>
</evidence>
<dbReference type="EMBL" id="JAFBDQ010000013">
    <property type="protein sequence ID" value="MBM7557482.1"/>
    <property type="molecule type" value="Genomic_DNA"/>
</dbReference>
<organism evidence="1 2">
    <name type="scientific">Halanaerobacter jeridensis</name>
    <dbReference type="NCBI Taxonomy" id="706427"/>
    <lineage>
        <taxon>Bacteria</taxon>
        <taxon>Bacillati</taxon>
        <taxon>Bacillota</taxon>
        <taxon>Clostridia</taxon>
        <taxon>Halanaerobiales</taxon>
        <taxon>Halobacteroidaceae</taxon>
        <taxon>Halanaerobacter</taxon>
    </lineage>
</organism>
<protein>
    <submittedName>
        <fullName evidence="1">Uncharacterized protein</fullName>
    </submittedName>
</protein>
<dbReference type="Proteomes" id="UP000774000">
    <property type="component" value="Unassembled WGS sequence"/>
</dbReference>
<proteinExistence type="predicted"/>
<reference evidence="1" key="1">
    <citation type="submission" date="2021-01" db="EMBL/GenBank/DDBJ databases">
        <title>Genomic Encyclopedia of Type Strains, Phase IV (KMG-IV): sequencing the most valuable type-strain genomes for metagenomic binning, comparative biology and taxonomic classification.</title>
        <authorList>
            <person name="Goeker M."/>
        </authorList>
    </citation>
    <scope>NUCLEOTIDE SEQUENCE</scope>
    <source>
        <strain evidence="1">DSM 23230</strain>
    </source>
</reference>
<gene>
    <name evidence="1" type="ORF">JOC47_002348</name>
</gene>